<keyword evidence="5 6" id="KW-0539">Nucleus</keyword>
<dbReference type="CDD" id="cd21692">
    <property type="entry name" value="GINS_B_Sld5"/>
    <property type="match status" value="1"/>
</dbReference>
<organism evidence="9 10">
    <name type="scientific">Synchytrium microbalum</name>
    <dbReference type="NCBI Taxonomy" id="1806994"/>
    <lineage>
        <taxon>Eukaryota</taxon>
        <taxon>Fungi</taxon>
        <taxon>Fungi incertae sedis</taxon>
        <taxon>Chytridiomycota</taxon>
        <taxon>Chytridiomycota incertae sedis</taxon>
        <taxon>Chytridiomycetes</taxon>
        <taxon>Synchytriales</taxon>
        <taxon>Synchytriaceae</taxon>
        <taxon>Synchytrium</taxon>
    </lineage>
</organism>
<feature type="domain" description="GINS subunit" evidence="7">
    <location>
        <begin position="71"/>
        <end position="135"/>
    </location>
</feature>
<evidence type="ECO:0000256" key="3">
    <source>
        <dbReference type="ARBA" id="ARBA00014804"/>
    </source>
</evidence>
<dbReference type="GeneID" id="42006528"/>
<dbReference type="GO" id="GO:0000727">
    <property type="term" value="P:double-strand break repair via break-induced replication"/>
    <property type="evidence" value="ECO:0007669"/>
    <property type="project" value="TreeGrafter"/>
</dbReference>
<dbReference type="SUPFAM" id="SSF160059">
    <property type="entry name" value="PriA/YqbF domain"/>
    <property type="match status" value="1"/>
</dbReference>
<comment type="similarity">
    <text evidence="2 6">Belongs to the GINS4/SLD5 family.</text>
</comment>
<dbReference type="PANTHER" id="PTHR21206:SF0">
    <property type="entry name" value="DNA REPLICATION COMPLEX GINS PROTEIN SLD5"/>
    <property type="match status" value="1"/>
</dbReference>
<dbReference type="STRING" id="1806994.A0A507BZX2"/>
<dbReference type="InterPro" id="IPR036224">
    <property type="entry name" value="GINS_bundle-like_dom_sf"/>
</dbReference>
<reference evidence="9 10" key="1">
    <citation type="journal article" date="2019" name="Sci. Rep.">
        <title>Comparative genomics of chytrid fungi reveal insights into the obligate biotrophic and pathogenic lifestyle of Synchytrium endobioticum.</title>
        <authorList>
            <person name="van de Vossenberg B.T.L.H."/>
            <person name="Warris S."/>
            <person name="Nguyen H.D.T."/>
            <person name="van Gent-Pelzer M.P.E."/>
            <person name="Joly D.L."/>
            <person name="van de Geest H.C."/>
            <person name="Bonants P.J.M."/>
            <person name="Smith D.S."/>
            <person name="Levesque C.A."/>
            <person name="van der Lee T.A.J."/>
        </authorList>
    </citation>
    <scope>NUCLEOTIDE SEQUENCE [LARGE SCALE GENOMIC DNA]</scope>
    <source>
        <strain evidence="9 10">JEL517</strain>
    </source>
</reference>
<evidence type="ECO:0000313" key="10">
    <source>
        <dbReference type="Proteomes" id="UP000319731"/>
    </source>
</evidence>
<evidence type="ECO:0000256" key="4">
    <source>
        <dbReference type="ARBA" id="ARBA00022705"/>
    </source>
</evidence>
<name>A0A507BZX2_9FUNG</name>
<feature type="domain" description="DNA replication complex GINS protein SLD5 C-terminal" evidence="8">
    <location>
        <begin position="162"/>
        <end position="215"/>
    </location>
</feature>
<evidence type="ECO:0000256" key="5">
    <source>
        <dbReference type="ARBA" id="ARBA00023242"/>
    </source>
</evidence>
<dbReference type="OrthoDB" id="338231at2759"/>
<evidence type="ECO:0000256" key="2">
    <source>
        <dbReference type="ARBA" id="ARBA00008187"/>
    </source>
</evidence>
<comment type="subcellular location">
    <subcellularLocation>
        <location evidence="1 6">Nucleus</location>
    </subcellularLocation>
</comment>
<comment type="caution">
    <text evidence="9">The sequence shown here is derived from an EMBL/GenBank/DDBJ whole genome shotgun (WGS) entry which is preliminary data.</text>
</comment>
<evidence type="ECO:0000256" key="6">
    <source>
        <dbReference type="PIRNR" id="PIRNR007764"/>
    </source>
</evidence>
<comment type="function">
    <text evidence="6">The GINS complex plays an essential role in the initiation of DNA replication.</text>
</comment>
<dbReference type="Pfam" id="PF05916">
    <property type="entry name" value="Sld5"/>
    <property type="match status" value="1"/>
</dbReference>
<dbReference type="InterPro" id="IPR038749">
    <property type="entry name" value="Sld5_GINS_A"/>
</dbReference>
<keyword evidence="4 6" id="KW-0235">DNA replication</keyword>
<protein>
    <recommendedName>
        <fullName evidence="3 6">DNA replication complex GINS protein SLD5</fullName>
    </recommendedName>
</protein>
<evidence type="ECO:0000256" key="1">
    <source>
        <dbReference type="ARBA" id="ARBA00004123"/>
    </source>
</evidence>
<accession>A0A507BZX2</accession>
<evidence type="ECO:0000313" key="9">
    <source>
        <dbReference type="EMBL" id="TPX31344.1"/>
    </source>
</evidence>
<gene>
    <name evidence="9" type="ORF">SmJEL517_g05305</name>
</gene>
<dbReference type="RefSeq" id="XP_031022791.1">
    <property type="nucleotide sequence ID" value="XM_031171231.1"/>
</dbReference>
<proteinExistence type="inferred from homology"/>
<dbReference type="InterPro" id="IPR031633">
    <property type="entry name" value="SLD5_C"/>
</dbReference>
<dbReference type="PANTHER" id="PTHR21206">
    <property type="entry name" value="SLD5 PROTEIN"/>
    <property type="match status" value="1"/>
</dbReference>
<dbReference type="Proteomes" id="UP000319731">
    <property type="component" value="Unassembled WGS sequence"/>
</dbReference>
<evidence type="ECO:0000259" key="8">
    <source>
        <dbReference type="Pfam" id="PF16922"/>
    </source>
</evidence>
<evidence type="ECO:0000259" key="7">
    <source>
        <dbReference type="Pfam" id="PF05916"/>
    </source>
</evidence>
<dbReference type="PIRSF" id="PIRSF007764">
    <property type="entry name" value="Sld5"/>
    <property type="match status" value="1"/>
</dbReference>
<dbReference type="GO" id="GO:0000811">
    <property type="term" value="C:GINS complex"/>
    <property type="evidence" value="ECO:0007669"/>
    <property type="project" value="UniProtKB-UniRule"/>
</dbReference>
<dbReference type="Gene3D" id="1.20.58.1030">
    <property type="match status" value="1"/>
</dbReference>
<dbReference type="AlphaFoldDB" id="A0A507BZX2"/>
<dbReference type="CDD" id="cd11711">
    <property type="entry name" value="GINS_A_Sld5"/>
    <property type="match status" value="1"/>
</dbReference>
<dbReference type="SUPFAM" id="SSF158573">
    <property type="entry name" value="GINS helical bundle-like"/>
    <property type="match status" value="1"/>
</dbReference>
<keyword evidence="10" id="KW-1185">Reference proteome</keyword>
<dbReference type="GO" id="GO:0006261">
    <property type="term" value="P:DNA-templated DNA replication"/>
    <property type="evidence" value="ECO:0007669"/>
    <property type="project" value="InterPro"/>
</dbReference>
<dbReference type="InterPro" id="IPR008591">
    <property type="entry name" value="GINS_Sld5"/>
</dbReference>
<dbReference type="Pfam" id="PF16922">
    <property type="entry name" value="SLD5_C"/>
    <property type="match status" value="1"/>
</dbReference>
<dbReference type="InterPro" id="IPR021151">
    <property type="entry name" value="GINS_A"/>
</dbReference>
<dbReference type="EMBL" id="QEAO01000046">
    <property type="protein sequence ID" value="TPX31344.1"/>
    <property type="molecule type" value="Genomic_DNA"/>
</dbReference>
<sequence>MLAEIDDDDTDIDPATYANDDVKSLTQAWVNERCAPEVLPYEDGLMTNLMEMLEVQSANVDTLRDGRADAAFLQVLYQQEMERIKFVMRSYLRARLAKIEEHVMHYLQEAEHRRKLSPKELVFAERYDELIRKHHLKSSLESLPPALQRLDEGGDISMITTPDLDDAVFCRVIQDVGDFQIDDRGNSVSMERDNVYILRYRAIRTLLAQSRVQLL</sequence>